<dbReference type="Proteomes" id="UP000024001">
    <property type="component" value="Unassembled WGS sequence"/>
</dbReference>
<dbReference type="Pfam" id="PF00005">
    <property type="entry name" value="ABC_tran"/>
    <property type="match status" value="1"/>
</dbReference>
<dbReference type="GO" id="GO:0005524">
    <property type="term" value="F:ATP binding"/>
    <property type="evidence" value="ECO:0007669"/>
    <property type="project" value="UniProtKB-KW"/>
</dbReference>
<keyword evidence="2 4" id="KW-0067">ATP-binding</keyword>
<dbReference type="GO" id="GO:0022857">
    <property type="term" value="F:transmembrane transporter activity"/>
    <property type="evidence" value="ECO:0007669"/>
    <property type="project" value="TreeGrafter"/>
</dbReference>
<dbReference type="InterPro" id="IPR027417">
    <property type="entry name" value="P-loop_NTPase"/>
</dbReference>
<sequence length="258" mass="27422">MDRMPRVTDPDAAIYTSDLSIARASADTRVVDGVSLRVLPGETIAVMGATGSGKSSLASCLAGADHRDLRVVGGMGEVAGISLRAGGRARRIRAYRTGHLAQGVNSTLPSRLTISEIVAEPITARDRKVNERALALRVASLLDELQLPIGASEKYPYELSSGMRQRVAIARSLVLDPKVLIADEPLANLDVDVRPAVRDALLRRTADGMALLVVTNERDLVTDLGAQVLVLRAGHPVGVGPRLDDVLWTPDEATRIAG</sequence>
<dbReference type="Gene3D" id="3.40.50.300">
    <property type="entry name" value="P-loop containing nucleotide triphosphate hydrolases"/>
    <property type="match status" value="1"/>
</dbReference>
<dbReference type="InterPro" id="IPR003439">
    <property type="entry name" value="ABC_transporter-like_ATP-bd"/>
</dbReference>
<proteinExistence type="predicted"/>
<evidence type="ECO:0000313" key="4">
    <source>
        <dbReference type="EMBL" id="EZP29642.1"/>
    </source>
</evidence>
<dbReference type="InterPro" id="IPR015854">
    <property type="entry name" value="ABC_transpr_LolD-like"/>
</dbReference>
<keyword evidence="5" id="KW-1185">Reference proteome</keyword>
<dbReference type="GO" id="GO:0005886">
    <property type="term" value="C:plasma membrane"/>
    <property type="evidence" value="ECO:0007669"/>
    <property type="project" value="TreeGrafter"/>
</dbReference>
<dbReference type="PANTHER" id="PTHR24220">
    <property type="entry name" value="IMPORT ATP-BINDING PROTEIN"/>
    <property type="match status" value="1"/>
</dbReference>
<evidence type="ECO:0000313" key="5">
    <source>
        <dbReference type="Proteomes" id="UP000024001"/>
    </source>
</evidence>
<feature type="domain" description="ABC transporter" evidence="3">
    <location>
        <begin position="14"/>
        <end position="258"/>
    </location>
</feature>
<dbReference type="PROSITE" id="PS50893">
    <property type="entry name" value="ABC_TRANSPORTER_2"/>
    <property type="match status" value="1"/>
</dbReference>
<dbReference type="eggNOG" id="COG4608">
    <property type="taxonomic scope" value="Bacteria"/>
</dbReference>
<dbReference type="AlphaFoldDB" id="A0A031FZG4"/>
<dbReference type="KEGG" id="moo:BWL13_01273"/>
<gene>
    <name evidence="4" type="ORF">BW34_00259</name>
</gene>
<dbReference type="PATRIC" id="fig|273677.3.peg.252"/>
<name>A0A031FZG4_9MICO</name>
<organism evidence="4 5">
    <name type="scientific">Microbacterium oleivorans</name>
    <dbReference type="NCBI Taxonomy" id="273677"/>
    <lineage>
        <taxon>Bacteria</taxon>
        <taxon>Bacillati</taxon>
        <taxon>Actinomycetota</taxon>
        <taxon>Actinomycetes</taxon>
        <taxon>Micrococcales</taxon>
        <taxon>Microbacteriaceae</taxon>
        <taxon>Microbacterium</taxon>
    </lineage>
</organism>
<dbReference type="SUPFAM" id="SSF52540">
    <property type="entry name" value="P-loop containing nucleoside triphosphate hydrolases"/>
    <property type="match status" value="1"/>
</dbReference>
<protein>
    <submittedName>
        <fullName evidence="4">ABC transporter ATP-binding protein</fullName>
    </submittedName>
</protein>
<accession>A0A031FZG4</accession>
<dbReference type="InterPro" id="IPR017871">
    <property type="entry name" value="ABC_transporter-like_CS"/>
</dbReference>
<evidence type="ECO:0000256" key="2">
    <source>
        <dbReference type="ARBA" id="ARBA00022840"/>
    </source>
</evidence>
<dbReference type="PROSITE" id="PS00211">
    <property type="entry name" value="ABC_TRANSPORTER_1"/>
    <property type="match status" value="1"/>
</dbReference>
<evidence type="ECO:0000259" key="3">
    <source>
        <dbReference type="PROSITE" id="PS50893"/>
    </source>
</evidence>
<dbReference type="EMBL" id="JFYO01000001">
    <property type="protein sequence ID" value="EZP29642.1"/>
    <property type="molecule type" value="Genomic_DNA"/>
</dbReference>
<dbReference type="SMART" id="SM00382">
    <property type="entry name" value="AAA"/>
    <property type="match status" value="1"/>
</dbReference>
<dbReference type="GO" id="GO:0016887">
    <property type="term" value="F:ATP hydrolysis activity"/>
    <property type="evidence" value="ECO:0007669"/>
    <property type="project" value="InterPro"/>
</dbReference>
<keyword evidence="1" id="KW-0547">Nucleotide-binding</keyword>
<dbReference type="InterPro" id="IPR003593">
    <property type="entry name" value="AAA+_ATPase"/>
</dbReference>
<comment type="caution">
    <text evidence="4">The sequence shown here is derived from an EMBL/GenBank/DDBJ whole genome shotgun (WGS) entry which is preliminary data.</text>
</comment>
<reference evidence="4 5" key="1">
    <citation type="submission" date="2014-03" db="EMBL/GenBank/DDBJ databases">
        <title>Draft Genome Sequences of 13 Willow Endophytes.</title>
        <authorList>
            <person name="Gan H.Y."/>
            <person name="Gan H.M."/>
            <person name="Savka M.A."/>
            <person name="Hudson A.O."/>
        </authorList>
    </citation>
    <scope>NUCLEOTIDE SEQUENCE [LARGE SCALE GENOMIC DNA]</scope>
    <source>
        <strain evidence="4 5">RIT293</strain>
    </source>
</reference>
<evidence type="ECO:0000256" key="1">
    <source>
        <dbReference type="ARBA" id="ARBA00022741"/>
    </source>
</evidence>